<dbReference type="AlphaFoldDB" id="A0A2T3IXJ7"/>
<dbReference type="PROSITE" id="PS00840">
    <property type="entry name" value="SUMT_2"/>
    <property type="match status" value="1"/>
</dbReference>
<dbReference type="NCBIfam" id="TIGR01469">
    <property type="entry name" value="cobA_cysG_Cterm"/>
    <property type="match status" value="1"/>
</dbReference>
<evidence type="ECO:0000256" key="6">
    <source>
        <dbReference type="ARBA" id="ARBA00022691"/>
    </source>
</evidence>
<evidence type="ECO:0000256" key="8">
    <source>
        <dbReference type="ARBA" id="ARBA00023239"/>
    </source>
</evidence>
<evidence type="ECO:0000256" key="4">
    <source>
        <dbReference type="ARBA" id="ARBA00022603"/>
    </source>
</evidence>
<evidence type="ECO:0000256" key="3">
    <source>
        <dbReference type="ARBA" id="ARBA00022573"/>
    </source>
</evidence>
<comment type="pathway">
    <text evidence="12">Cofactor biosynthesis; adenosylcobalamin biosynthesis; precorrin-2 from uroporphyrinogen III: step 1/1.</text>
</comment>
<dbReference type="PANTHER" id="PTHR45790:SF3">
    <property type="entry name" value="S-ADENOSYL-L-METHIONINE-DEPENDENT UROPORPHYRINOGEN III METHYLTRANSFERASE, CHLOROPLASTIC"/>
    <property type="match status" value="1"/>
</dbReference>
<dbReference type="PROSITE" id="PS00839">
    <property type="entry name" value="SUMT_1"/>
    <property type="match status" value="1"/>
</dbReference>
<comment type="pathway">
    <text evidence="11">Porphyrin-containing compound metabolism; siroheme biosynthesis; precorrin-2 from uroporphyrinogen III: step 1/1.</text>
</comment>
<dbReference type="GO" id="GO:0032259">
    <property type="term" value="P:methylation"/>
    <property type="evidence" value="ECO:0007669"/>
    <property type="project" value="UniProtKB-KW"/>
</dbReference>
<dbReference type="GO" id="GO:0004851">
    <property type="term" value="F:uroporphyrin-III C-methyltransferase activity"/>
    <property type="evidence" value="ECO:0007669"/>
    <property type="project" value="UniProtKB-EC"/>
</dbReference>
<sequence>MPTIRERAGIYPAESVQIGASPLTGRRVGKVDLVGAGPGDPMLLTLKAIESIELADVIVYDRLVSQEIRARFPAGTQALYVGKAKGEHCASQESINGLLVKLAWQGKTVCRLKGGDAFVFGRGSEEMLALKAADVPVEVVPGITAAAGCTSYAGIPLTHRGYAQGCTFVTGHAEQSLDLNWHALAQLDHTLVFYMGVSKSAMIRDKLLAGGAEPSTPVALIEKGCCPEQRTVTGLLQHLPELVQRHQVVSPALIVVGKVVALSEQLQWVSQAAEQQLQLSA</sequence>
<evidence type="ECO:0000259" key="14">
    <source>
        <dbReference type="Pfam" id="PF00590"/>
    </source>
</evidence>
<organism evidence="15 16">
    <name type="scientific">Photobacterium lutimaris</name>
    <dbReference type="NCBI Taxonomy" id="388278"/>
    <lineage>
        <taxon>Bacteria</taxon>
        <taxon>Pseudomonadati</taxon>
        <taxon>Pseudomonadota</taxon>
        <taxon>Gammaproteobacteria</taxon>
        <taxon>Vibrionales</taxon>
        <taxon>Vibrionaceae</taxon>
        <taxon>Photobacterium</taxon>
    </lineage>
</organism>
<dbReference type="InterPro" id="IPR000878">
    <property type="entry name" value="4pyrrol_Mease"/>
</dbReference>
<evidence type="ECO:0000313" key="15">
    <source>
        <dbReference type="EMBL" id="PSU33242.1"/>
    </source>
</evidence>
<keyword evidence="8" id="KW-0456">Lyase</keyword>
<dbReference type="InterPro" id="IPR006366">
    <property type="entry name" value="CobA/CysG_C"/>
</dbReference>
<protein>
    <recommendedName>
        <fullName evidence="2">uroporphyrinogen-III C-methyltransferase</fullName>
        <ecNumber evidence="2">2.1.1.107</ecNumber>
    </recommendedName>
</protein>
<dbReference type="FunFam" id="3.40.1010.10:FF:000001">
    <property type="entry name" value="Siroheme synthase"/>
    <property type="match status" value="1"/>
</dbReference>
<keyword evidence="10" id="KW-0511">Multifunctional enzyme</keyword>
<dbReference type="InterPro" id="IPR014777">
    <property type="entry name" value="4pyrrole_Mease_sub1"/>
</dbReference>
<keyword evidence="9" id="KW-0627">Porphyrin biosynthesis</keyword>
<name>A0A2T3IXJ7_9GAMM</name>
<accession>A0A2T3IXJ7</accession>
<evidence type="ECO:0000256" key="13">
    <source>
        <dbReference type="RuleBase" id="RU003960"/>
    </source>
</evidence>
<keyword evidence="3" id="KW-0169">Cobalamin biosynthesis</keyword>
<evidence type="ECO:0000256" key="10">
    <source>
        <dbReference type="ARBA" id="ARBA00023268"/>
    </source>
</evidence>
<evidence type="ECO:0000256" key="7">
    <source>
        <dbReference type="ARBA" id="ARBA00023002"/>
    </source>
</evidence>
<dbReference type="Proteomes" id="UP000241222">
    <property type="component" value="Unassembled WGS sequence"/>
</dbReference>
<keyword evidence="7" id="KW-0560">Oxidoreductase</keyword>
<dbReference type="NCBIfam" id="NF004790">
    <property type="entry name" value="PRK06136.1"/>
    <property type="match status" value="1"/>
</dbReference>
<comment type="caution">
    <text evidence="15">The sequence shown here is derived from an EMBL/GenBank/DDBJ whole genome shotgun (WGS) entry which is preliminary data.</text>
</comment>
<dbReference type="OrthoDB" id="9815856at2"/>
<comment type="similarity">
    <text evidence="1 13">Belongs to the precorrin methyltransferase family.</text>
</comment>
<dbReference type="GO" id="GO:0019354">
    <property type="term" value="P:siroheme biosynthetic process"/>
    <property type="evidence" value="ECO:0007669"/>
    <property type="project" value="UniProtKB-UniPathway"/>
</dbReference>
<dbReference type="CDD" id="cd11642">
    <property type="entry name" value="SUMT"/>
    <property type="match status" value="1"/>
</dbReference>
<dbReference type="SUPFAM" id="SSF53790">
    <property type="entry name" value="Tetrapyrrole methylase"/>
    <property type="match status" value="1"/>
</dbReference>
<dbReference type="UniPathway" id="UPA00262">
    <property type="reaction ID" value="UER00211"/>
</dbReference>
<gene>
    <name evidence="15" type="primary">cobA</name>
    <name evidence="15" type="ORF">C9I99_13705</name>
</gene>
<proteinExistence type="inferred from homology"/>
<keyword evidence="5 13" id="KW-0808">Transferase</keyword>
<dbReference type="PANTHER" id="PTHR45790">
    <property type="entry name" value="SIROHEME SYNTHASE-RELATED"/>
    <property type="match status" value="1"/>
</dbReference>
<dbReference type="GO" id="GO:0009236">
    <property type="term" value="P:cobalamin biosynthetic process"/>
    <property type="evidence" value="ECO:0007669"/>
    <property type="project" value="UniProtKB-KW"/>
</dbReference>
<dbReference type="FunFam" id="3.30.950.10:FF:000001">
    <property type="entry name" value="Siroheme synthase"/>
    <property type="match status" value="1"/>
</dbReference>
<dbReference type="GO" id="GO:0016491">
    <property type="term" value="F:oxidoreductase activity"/>
    <property type="evidence" value="ECO:0007669"/>
    <property type="project" value="UniProtKB-KW"/>
</dbReference>
<evidence type="ECO:0000256" key="9">
    <source>
        <dbReference type="ARBA" id="ARBA00023244"/>
    </source>
</evidence>
<dbReference type="Gene3D" id="3.30.950.10">
    <property type="entry name" value="Methyltransferase, Cobalt-precorrin-4 Transmethylase, Domain 2"/>
    <property type="match status" value="1"/>
</dbReference>
<dbReference type="Gene3D" id="3.40.1010.10">
    <property type="entry name" value="Cobalt-precorrin-4 Transmethylase, Domain 1"/>
    <property type="match status" value="1"/>
</dbReference>
<dbReference type="InterPro" id="IPR050161">
    <property type="entry name" value="Siro_Cobalamin_biosynth"/>
</dbReference>
<dbReference type="InterPro" id="IPR003043">
    <property type="entry name" value="Uropor_MeTrfase_CS"/>
</dbReference>
<evidence type="ECO:0000256" key="5">
    <source>
        <dbReference type="ARBA" id="ARBA00022679"/>
    </source>
</evidence>
<dbReference type="InterPro" id="IPR014776">
    <property type="entry name" value="4pyrrole_Mease_sub2"/>
</dbReference>
<evidence type="ECO:0000313" key="16">
    <source>
        <dbReference type="Proteomes" id="UP000241222"/>
    </source>
</evidence>
<evidence type="ECO:0000256" key="11">
    <source>
        <dbReference type="ARBA" id="ARBA00025705"/>
    </source>
</evidence>
<feature type="domain" description="Tetrapyrrole methylase" evidence="14">
    <location>
        <begin position="32"/>
        <end position="239"/>
    </location>
</feature>
<evidence type="ECO:0000256" key="12">
    <source>
        <dbReference type="ARBA" id="ARBA00060548"/>
    </source>
</evidence>
<dbReference type="Pfam" id="PF00590">
    <property type="entry name" value="TP_methylase"/>
    <property type="match status" value="1"/>
</dbReference>
<dbReference type="EC" id="2.1.1.107" evidence="2"/>
<reference evidence="15 16" key="1">
    <citation type="submission" date="2018-03" db="EMBL/GenBank/DDBJ databases">
        <title>Whole genome sequencing of Histamine producing bacteria.</title>
        <authorList>
            <person name="Butler K."/>
        </authorList>
    </citation>
    <scope>NUCLEOTIDE SEQUENCE [LARGE SCALE GENOMIC DNA]</scope>
    <source>
        <strain evidence="15 16">JCM 13586</strain>
    </source>
</reference>
<dbReference type="RefSeq" id="WP_107349454.1">
    <property type="nucleotide sequence ID" value="NZ_PYMH01000006.1"/>
</dbReference>
<keyword evidence="6" id="KW-0949">S-adenosyl-L-methionine</keyword>
<dbReference type="EMBL" id="PYMH01000006">
    <property type="protein sequence ID" value="PSU33242.1"/>
    <property type="molecule type" value="Genomic_DNA"/>
</dbReference>
<evidence type="ECO:0000256" key="1">
    <source>
        <dbReference type="ARBA" id="ARBA00005879"/>
    </source>
</evidence>
<dbReference type="GO" id="GO:0016829">
    <property type="term" value="F:lyase activity"/>
    <property type="evidence" value="ECO:0007669"/>
    <property type="project" value="UniProtKB-KW"/>
</dbReference>
<dbReference type="InterPro" id="IPR035996">
    <property type="entry name" value="4pyrrol_Methylase_sf"/>
</dbReference>
<evidence type="ECO:0000256" key="2">
    <source>
        <dbReference type="ARBA" id="ARBA00012162"/>
    </source>
</evidence>
<keyword evidence="4 13" id="KW-0489">Methyltransferase</keyword>
<keyword evidence="16" id="KW-1185">Reference proteome</keyword>